<gene>
    <name evidence="1" type="ORF">G2W53_021598</name>
</gene>
<sequence length="21" mass="2352">MDLAHETGSALRIAKVELRKI</sequence>
<comment type="caution">
    <text evidence="1">The sequence shown here is derived from an EMBL/GenBank/DDBJ whole genome shotgun (WGS) entry which is preliminary data.</text>
</comment>
<keyword evidence="2" id="KW-1185">Reference proteome</keyword>
<reference evidence="1" key="1">
    <citation type="submission" date="2020-09" db="EMBL/GenBank/DDBJ databases">
        <title>Genome-Enabled Discovery of Anthraquinone Biosynthesis in Senna tora.</title>
        <authorList>
            <person name="Kang S.-H."/>
            <person name="Pandey R.P."/>
            <person name="Lee C.-M."/>
            <person name="Sim J.-S."/>
            <person name="Jeong J.-T."/>
            <person name="Choi B.-S."/>
            <person name="Jung M."/>
            <person name="Ginzburg D."/>
            <person name="Zhao K."/>
            <person name="Won S.Y."/>
            <person name="Oh T.-J."/>
            <person name="Yu Y."/>
            <person name="Kim N.-H."/>
            <person name="Lee O.R."/>
            <person name="Lee T.-H."/>
            <person name="Bashyal P."/>
            <person name="Kim T.-S."/>
            <person name="Lee W.-H."/>
            <person name="Kawkins C."/>
            <person name="Kim C.-K."/>
            <person name="Kim J.S."/>
            <person name="Ahn B.O."/>
            <person name="Rhee S.Y."/>
            <person name="Sohng J.K."/>
        </authorList>
    </citation>
    <scope>NUCLEOTIDE SEQUENCE</scope>
    <source>
        <tissue evidence="1">Leaf</tissue>
    </source>
</reference>
<dbReference type="EMBL" id="JAAIUW010000007">
    <property type="protein sequence ID" value="KAF7823454.1"/>
    <property type="molecule type" value="Genomic_DNA"/>
</dbReference>
<name>A0A834TT43_9FABA</name>
<accession>A0A834TT43</accession>
<organism evidence="1 2">
    <name type="scientific">Senna tora</name>
    <dbReference type="NCBI Taxonomy" id="362788"/>
    <lineage>
        <taxon>Eukaryota</taxon>
        <taxon>Viridiplantae</taxon>
        <taxon>Streptophyta</taxon>
        <taxon>Embryophyta</taxon>
        <taxon>Tracheophyta</taxon>
        <taxon>Spermatophyta</taxon>
        <taxon>Magnoliopsida</taxon>
        <taxon>eudicotyledons</taxon>
        <taxon>Gunneridae</taxon>
        <taxon>Pentapetalae</taxon>
        <taxon>rosids</taxon>
        <taxon>fabids</taxon>
        <taxon>Fabales</taxon>
        <taxon>Fabaceae</taxon>
        <taxon>Caesalpinioideae</taxon>
        <taxon>Cassia clade</taxon>
        <taxon>Senna</taxon>
    </lineage>
</organism>
<evidence type="ECO:0000313" key="2">
    <source>
        <dbReference type="Proteomes" id="UP000634136"/>
    </source>
</evidence>
<dbReference type="Proteomes" id="UP000634136">
    <property type="component" value="Unassembled WGS sequence"/>
</dbReference>
<dbReference type="AlphaFoldDB" id="A0A834TT43"/>
<evidence type="ECO:0000313" key="1">
    <source>
        <dbReference type="EMBL" id="KAF7823454.1"/>
    </source>
</evidence>
<proteinExistence type="predicted"/>
<protein>
    <submittedName>
        <fullName evidence="1">Uncharacterized protein</fullName>
    </submittedName>
</protein>